<gene>
    <name evidence="4" type="ORF">K444DRAFT_513358</name>
</gene>
<dbReference type="Pfam" id="PF13637">
    <property type="entry name" value="Ank_4"/>
    <property type="match status" value="1"/>
</dbReference>
<evidence type="ECO:0000313" key="4">
    <source>
        <dbReference type="EMBL" id="PMD52264.1"/>
    </source>
</evidence>
<dbReference type="PROSITE" id="PS50088">
    <property type="entry name" value="ANK_REPEAT"/>
    <property type="match status" value="2"/>
</dbReference>
<keyword evidence="2 3" id="KW-0040">ANK repeat</keyword>
<accession>A0A2J6SNC5</accession>
<proteinExistence type="predicted"/>
<reference evidence="4 5" key="1">
    <citation type="submission" date="2016-04" db="EMBL/GenBank/DDBJ databases">
        <title>A degradative enzymes factory behind the ericoid mycorrhizal symbiosis.</title>
        <authorList>
            <consortium name="DOE Joint Genome Institute"/>
            <person name="Martino E."/>
            <person name="Morin E."/>
            <person name="Grelet G."/>
            <person name="Kuo A."/>
            <person name="Kohler A."/>
            <person name="Daghino S."/>
            <person name="Barry K."/>
            <person name="Choi C."/>
            <person name="Cichocki N."/>
            <person name="Clum A."/>
            <person name="Copeland A."/>
            <person name="Hainaut M."/>
            <person name="Haridas S."/>
            <person name="Labutti K."/>
            <person name="Lindquist E."/>
            <person name="Lipzen A."/>
            <person name="Khouja H.-R."/>
            <person name="Murat C."/>
            <person name="Ohm R."/>
            <person name="Olson A."/>
            <person name="Spatafora J."/>
            <person name="Veneault-Fourrey C."/>
            <person name="Henrissat B."/>
            <person name="Grigoriev I."/>
            <person name="Martin F."/>
            <person name="Perotto S."/>
        </authorList>
    </citation>
    <scope>NUCLEOTIDE SEQUENCE [LARGE SCALE GENOMIC DNA]</scope>
    <source>
        <strain evidence="4 5">E</strain>
    </source>
</reference>
<dbReference type="Proteomes" id="UP000235371">
    <property type="component" value="Unassembled WGS sequence"/>
</dbReference>
<keyword evidence="5" id="KW-1185">Reference proteome</keyword>
<name>A0A2J6SNC5_9HELO</name>
<dbReference type="PANTHER" id="PTHR24198">
    <property type="entry name" value="ANKYRIN REPEAT AND PROTEIN KINASE DOMAIN-CONTAINING PROTEIN"/>
    <property type="match status" value="1"/>
</dbReference>
<dbReference type="OrthoDB" id="539213at2759"/>
<dbReference type="InterPro" id="IPR036770">
    <property type="entry name" value="Ankyrin_rpt-contain_sf"/>
</dbReference>
<dbReference type="PANTHER" id="PTHR24198:SF165">
    <property type="entry name" value="ANKYRIN REPEAT-CONTAINING PROTEIN-RELATED"/>
    <property type="match status" value="1"/>
</dbReference>
<evidence type="ECO:0000313" key="5">
    <source>
        <dbReference type="Proteomes" id="UP000235371"/>
    </source>
</evidence>
<protein>
    <submittedName>
        <fullName evidence="4">Uncharacterized protein</fullName>
    </submittedName>
</protein>
<dbReference type="InterPro" id="IPR002110">
    <property type="entry name" value="Ankyrin_rpt"/>
</dbReference>
<dbReference type="PROSITE" id="PS50297">
    <property type="entry name" value="ANK_REP_REGION"/>
    <property type="match status" value="2"/>
</dbReference>
<feature type="non-terminal residue" evidence="4">
    <location>
        <position position="1"/>
    </location>
</feature>
<keyword evidence="1" id="KW-0677">Repeat</keyword>
<feature type="repeat" description="ANK" evidence="3">
    <location>
        <begin position="40"/>
        <end position="72"/>
    </location>
</feature>
<feature type="repeat" description="ANK" evidence="3">
    <location>
        <begin position="5"/>
        <end position="37"/>
    </location>
</feature>
<sequence>AVHHGGITALQGAAISGDVMLAKLLLEKGAEVNAAPSLIEGRYAIEGAAEHGRLDMVQLLLNAGAKGNVLRGTGFEDAIKLAEENNHFAVVNLL</sequence>
<feature type="non-terminal residue" evidence="4">
    <location>
        <position position="94"/>
    </location>
</feature>
<dbReference type="Gene3D" id="1.25.40.20">
    <property type="entry name" value="Ankyrin repeat-containing domain"/>
    <property type="match status" value="1"/>
</dbReference>
<evidence type="ECO:0000256" key="1">
    <source>
        <dbReference type="ARBA" id="ARBA00022737"/>
    </source>
</evidence>
<dbReference type="GeneID" id="36581591"/>
<dbReference type="EMBL" id="KZ613912">
    <property type="protein sequence ID" value="PMD52264.1"/>
    <property type="molecule type" value="Genomic_DNA"/>
</dbReference>
<evidence type="ECO:0000256" key="2">
    <source>
        <dbReference type="ARBA" id="ARBA00023043"/>
    </source>
</evidence>
<organism evidence="4 5">
    <name type="scientific">Hyaloscypha bicolor E</name>
    <dbReference type="NCBI Taxonomy" id="1095630"/>
    <lineage>
        <taxon>Eukaryota</taxon>
        <taxon>Fungi</taxon>
        <taxon>Dikarya</taxon>
        <taxon>Ascomycota</taxon>
        <taxon>Pezizomycotina</taxon>
        <taxon>Leotiomycetes</taxon>
        <taxon>Helotiales</taxon>
        <taxon>Hyaloscyphaceae</taxon>
        <taxon>Hyaloscypha</taxon>
        <taxon>Hyaloscypha bicolor</taxon>
    </lineage>
</organism>
<dbReference type="AlphaFoldDB" id="A0A2J6SNC5"/>
<dbReference type="InParanoid" id="A0A2J6SNC5"/>
<dbReference type="RefSeq" id="XP_024729168.1">
    <property type="nucleotide sequence ID" value="XM_024873511.1"/>
</dbReference>
<dbReference type="SUPFAM" id="SSF48403">
    <property type="entry name" value="Ankyrin repeat"/>
    <property type="match status" value="1"/>
</dbReference>
<evidence type="ECO:0000256" key="3">
    <source>
        <dbReference type="PROSITE-ProRule" id="PRU00023"/>
    </source>
</evidence>
<dbReference type="SMART" id="SM00248">
    <property type="entry name" value="ANK"/>
    <property type="match status" value="2"/>
</dbReference>